<dbReference type="AlphaFoldDB" id="A0A561F0K1"/>
<organism evidence="4 5">
    <name type="scientific">Kitasatospora atroaurantiaca</name>
    <dbReference type="NCBI Taxonomy" id="285545"/>
    <lineage>
        <taxon>Bacteria</taxon>
        <taxon>Bacillati</taxon>
        <taxon>Actinomycetota</taxon>
        <taxon>Actinomycetes</taxon>
        <taxon>Kitasatosporales</taxon>
        <taxon>Streptomycetaceae</taxon>
        <taxon>Kitasatospora</taxon>
    </lineage>
</organism>
<dbReference type="Pfam" id="PF10517">
    <property type="entry name" value="DM13"/>
    <property type="match status" value="1"/>
</dbReference>
<keyword evidence="5" id="KW-1185">Reference proteome</keyword>
<dbReference type="EMBL" id="VIVR01000001">
    <property type="protein sequence ID" value="TWE21388.1"/>
    <property type="molecule type" value="Genomic_DNA"/>
</dbReference>
<feature type="domain" description="DM13" evidence="3">
    <location>
        <begin position="92"/>
        <end position="197"/>
    </location>
</feature>
<keyword evidence="2" id="KW-0812">Transmembrane</keyword>
<dbReference type="PROSITE" id="PS51549">
    <property type="entry name" value="DM13"/>
    <property type="match status" value="1"/>
</dbReference>
<evidence type="ECO:0000256" key="2">
    <source>
        <dbReference type="SAM" id="Phobius"/>
    </source>
</evidence>
<keyword evidence="2" id="KW-0472">Membrane</keyword>
<dbReference type="InterPro" id="IPR019545">
    <property type="entry name" value="DM13_domain"/>
</dbReference>
<feature type="compositionally biased region" description="Polar residues" evidence="1">
    <location>
        <begin position="69"/>
        <end position="82"/>
    </location>
</feature>
<dbReference type="RefSeq" id="WP_211785901.1">
    <property type="nucleotide sequence ID" value="NZ_BAAABR010000025.1"/>
</dbReference>
<evidence type="ECO:0000256" key="1">
    <source>
        <dbReference type="SAM" id="MobiDB-lite"/>
    </source>
</evidence>
<proteinExistence type="predicted"/>
<evidence type="ECO:0000313" key="5">
    <source>
        <dbReference type="Proteomes" id="UP000318416"/>
    </source>
</evidence>
<evidence type="ECO:0000259" key="3">
    <source>
        <dbReference type="PROSITE" id="PS51549"/>
    </source>
</evidence>
<feature type="region of interest" description="Disordered" evidence="1">
    <location>
        <begin position="53"/>
        <end position="84"/>
    </location>
</feature>
<name>A0A561F0K1_9ACTN</name>
<evidence type="ECO:0000313" key="4">
    <source>
        <dbReference type="EMBL" id="TWE21388.1"/>
    </source>
</evidence>
<gene>
    <name evidence="4" type="ORF">FB465_6571</name>
</gene>
<dbReference type="Proteomes" id="UP000318416">
    <property type="component" value="Unassembled WGS sequence"/>
</dbReference>
<keyword evidence="2" id="KW-1133">Transmembrane helix</keyword>
<reference evidence="4 5" key="1">
    <citation type="submission" date="2019-06" db="EMBL/GenBank/DDBJ databases">
        <title>Sequencing the genomes of 1000 actinobacteria strains.</title>
        <authorList>
            <person name="Klenk H.-P."/>
        </authorList>
    </citation>
    <scope>NUCLEOTIDE SEQUENCE [LARGE SCALE GENOMIC DNA]</scope>
    <source>
        <strain evidence="4 5">DSM 41649</strain>
    </source>
</reference>
<sequence>MLDRVPLLGRIPRNLLVLMTVLVLAGAGGGFYLFQPWKAFTSTTVDEALPAPATTAAATSRPAGSAPTVAQTQGTPGNTSTPAAAPVELARGSFVSGEHDTSGTARVVRLSDGGIVLRLEDLRTSEGPDVRVYLSKRPAAESKADTLGDGAVELDHLKGNRGNQNYTIPVGTDLSQFHSAVIWCSRFSVGFGAADLTPAAK</sequence>
<feature type="transmembrane region" description="Helical" evidence="2">
    <location>
        <begin position="15"/>
        <end position="34"/>
    </location>
</feature>
<accession>A0A561F0K1</accession>
<protein>
    <submittedName>
        <fullName evidence="4">Electron transfer DM13</fullName>
    </submittedName>
</protein>
<feature type="compositionally biased region" description="Low complexity" evidence="1">
    <location>
        <begin position="53"/>
        <end position="68"/>
    </location>
</feature>
<comment type="caution">
    <text evidence="4">The sequence shown here is derived from an EMBL/GenBank/DDBJ whole genome shotgun (WGS) entry which is preliminary data.</text>
</comment>